<dbReference type="EMBL" id="KZ454993">
    <property type="protein sequence ID" value="PKI82773.1"/>
    <property type="molecule type" value="Genomic_DNA"/>
</dbReference>
<dbReference type="InterPro" id="IPR011990">
    <property type="entry name" value="TPR-like_helical_dom_sf"/>
</dbReference>
<dbReference type="InterPro" id="IPR019453">
    <property type="entry name" value="VPS39/TGFA1_Znf"/>
</dbReference>
<dbReference type="SUPFAM" id="SSF48452">
    <property type="entry name" value="TPR-like"/>
    <property type="match status" value="1"/>
</dbReference>
<protein>
    <submittedName>
        <fullName evidence="7">Vam6p</fullName>
    </submittedName>
</protein>
<gene>
    <name evidence="7" type="primary">VAM6</name>
    <name evidence="7" type="ORF">MVES_003173</name>
</gene>
<feature type="domain" description="Vacuolar sorting protein 39/Transforming growth factor beta receptor-associated zinc finger" evidence="6">
    <location>
        <begin position="847"/>
        <end position="887"/>
    </location>
</feature>
<feature type="domain" description="Vacuolar sorting protein 39/Transforming growth factor beta receptor-associated" evidence="5">
    <location>
        <begin position="525"/>
        <end position="621"/>
    </location>
</feature>
<evidence type="ECO:0000256" key="2">
    <source>
        <dbReference type="ARBA" id="ARBA00023136"/>
    </source>
</evidence>
<dbReference type="STRING" id="2020962.A0A2N1J8A5"/>
<name>A0A2N1J8A5_9BASI</name>
<dbReference type="GO" id="GO:0000329">
    <property type="term" value="C:fungal-type vacuole membrane"/>
    <property type="evidence" value="ECO:0007669"/>
    <property type="project" value="TreeGrafter"/>
</dbReference>
<dbReference type="InterPro" id="IPR019452">
    <property type="entry name" value="VPS39/TGF_beta_rcpt-assoc_1"/>
</dbReference>
<sequence length="892" mass="97346">MQRVFAAQAAPVPLADGVSALGCSEEEVYIGTSSGALHRYALEPLAPSSSTTPVRRSIDQITRVPGTPYLALLSSSCVALTEAPYEKSQRLFQTRGARCFAAATWHESRGKIRSDVAVGLRGMDEIVREKQGVVRQATGAADGVQVSMLAVACARHLAVYRWVDGVFWDRKEVTLPHAPHALAILAGAGVFIGCSSTEYLRLDVPLASHSMAADVVHRSEETGRTALAAGDWIDEHAWPLYSMAIPEHEGVESSAGLAAWLTRTPKPVLLALSDTILLGLEHGAVLTDASGRIRKSPRLVWDTPPNMGTEIRVYTRDTLRLVQTLVLEHVLMLAAAPGPTVYMVESSRPRTYTLDSLRVMPWSDQLAELEKNGEYEEALALLHTLDTKRLADLAQRKARLQTLLGVVRFQQGAYEEAMDLFMENDASPAQVLALFPAHIAGEYTRHPSTWPSFFGVPEAPQGTAQDAPPAALQALARFLTDRRRVLRAEGACSKGGMDAKNAAHDAFASASATTNDTRLATAQAVDTALFKTFLYTKPALVGPLARVENWCVVSQVETLLKDHGMYDALVSLYHGKEMHREALALLRARSAVDGVQPTVRYLQALGAQHADLILEHSRHVLDQDSAQGLDIFTADAGQVGTLARIDVLEHLAAYRADVGIAYAQHLLALDDQDPAVHNRLAHLLLAQRRDAQLLDLVRSSSQYDAQPLLDALPPPPALAHVRAQLLGRLGRRREALRLYLDMHEVAMAESYCAEHTDPDLWQALLHFQAQHAPLDALLALLTRRAAEMDLVEALPLFPAHVPVQHVAPYLYKALRAGSTRRASALIVKGLATARDAALHRSVRQLQQRRVLVTASRTCPACQRRLGNAVLSVVPATGMTFHYYCAHRVANKG</sequence>
<comment type="similarity">
    <text evidence="3">Belongs to the VAM6/VPS39 family.</text>
</comment>
<evidence type="ECO:0000256" key="3">
    <source>
        <dbReference type="ARBA" id="ARBA00038201"/>
    </source>
</evidence>
<evidence type="ECO:0000256" key="1">
    <source>
        <dbReference type="ARBA" id="ARBA00004184"/>
    </source>
</evidence>
<dbReference type="Pfam" id="PF10367">
    <property type="entry name" value="zf-Vps39_C"/>
    <property type="match status" value="1"/>
</dbReference>
<dbReference type="InterPro" id="IPR000547">
    <property type="entry name" value="Clathrin_H-chain/VPS_repeat"/>
</dbReference>
<comment type="subcellular location">
    <subcellularLocation>
        <location evidence="1">Endomembrane system</location>
        <topology evidence="1">Peripheral membrane protein</topology>
    </subcellularLocation>
</comment>
<dbReference type="Proteomes" id="UP000232875">
    <property type="component" value="Unassembled WGS sequence"/>
</dbReference>
<dbReference type="PANTHER" id="PTHR12894">
    <property type="entry name" value="CNH DOMAIN CONTAINING"/>
    <property type="match status" value="1"/>
</dbReference>
<dbReference type="GO" id="GO:0006914">
    <property type="term" value="P:autophagy"/>
    <property type="evidence" value="ECO:0007669"/>
    <property type="project" value="TreeGrafter"/>
</dbReference>
<proteinExistence type="inferred from homology"/>
<evidence type="ECO:0000259" key="5">
    <source>
        <dbReference type="Pfam" id="PF10366"/>
    </source>
</evidence>
<evidence type="ECO:0000256" key="4">
    <source>
        <dbReference type="PROSITE-ProRule" id="PRU01006"/>
    </source>
</evidence>
<evidence type="ECO:0000259" key="6">
    <source>
        <dbReference type="Pfam" id="PF10367"/>
    </source>
</evidence>
<accession>A0A2N1J8A5</accession>
<organism evidence="7 8">
    <name type="scientific">Malassezia vespertilionis</name>
    <dbReference type="NCBI Taxonomy" id="2020962"/>
    <lineage>
        <taxon>Eukaryota</taxon>
        <taxon>Fungi</taxon>
        <taxon>Dikarya</taxon>
        <taxon>Basidiomycota</taxon>
        <taxon>Ustilaginomycotina</taxon>
        <taxon>Malasseziomycetes</taxon>
        <taxon>Malasseziales</taxon>
        <taxon>Malasseziaceae</taxon>
        <taxon>Malassezia</taxon>
    </lineage>
</organism>
<keyword evidence="2" id="KW-0472">Membrane</keyword>
<dbReference type="PANTHER" id="PTHR12894:SF49">
    <property type="entry name" value="VAM6_VPS39-LIKE PROTEIN"/>
    <property type="match status" value="1"/>
</dbReference>
<feature type="repeat" description="CHCR" evidence="4">
    <location>
        <begin position="632"/>
        <end position="777"/>
    </location>
</feature>
<dbReference type="GO" id="GO:0034058">
    <property type="term" value="P:endosomal vesicle fusion"/>
    <property type="evidence" value="ECO:0007669"/>
    <property type="project" value="TreeGrafter"/>
</dbReference>
<dbReference type="Pfam" id="PF10366">
    <property type="entry name" value="Vps39_1"/>
    <property type="match status" value="1"/>
</dbReference>
<dbReference type="GO" id="GO:0012505">
    <property type="term" value="C:endomembrane system"/>
    <property type="evidence" value="ECO:0007669"/>
    <property type="project" value="UniProtKB-SubCell"/>
</dbReference>
<evidence type="ECO:0000313" key="7">
    <source>
        <dbReference type="EMBL" id="PKI82773.1"/>
    </source>
</evidence>
<dbReference type="InterPro" id="IPR032914">
    <property type="entry name" value="Vam6/VPS39/TRAP1"/>
</dbReference>
<evidence type="ECO:0000313" key="8">
    <source>
        <dbReference type="Proteomes" id="UP000232875"/>
    </source>
</evidence>
<keyword evidence="8" id="KW-1185">Reference proteome</keyword>
<dbReference type="PROSITE" id="PS50236">
    <property type="entry name" value="CHCR"/>
    <property type="match status" value="1"/>
</dbReference>
<dbReference type="AlphaFoldDB" id="A0A2N1J8A5"/>
<dbReference type="GO" id="GO:0006886">
    <property type="term" value="P:intracellular protein transport"/>
    <property type="evidence" value="ECO:0007669"/>
    <property type="project" value="UniProtKB-UniRule"/>
</dbReference>
<dbReference type="OrthoDB" id="5325112at2759"/>
<reference evidence="7 8" key="1">
    <citation type="submission" date="2017-10" db="EMBL/GenBank/DDBJ databases">
        <title>A novel species of cold-tolerant Malassezia isolated from bats.</title>
        <authorList>
            <person name="Lorch J.M."/>
            <person name="Palmer J.M."/>
            <person name="Vanderwolf K.J."/>
            <person name="Schmidt K.Z."/>
            <person name="Verant M.L."/>
            <person name="Weller T.J."/>
            <person name="Blehert D.S."/>
        </authorList>
    </citation>
    <scope>NUCLEOTIDE SEQUENCE [LARGE SCALE GENOMIC DNA]</scope>
    <source>
        <strain evidence="7 8">NWHC:44797-103</strain>
    </source>
</reference>